<reference evidence="2" key="1">
    <citation type="submission" date="2020-10" db="EMBL/GenBank/DDBJ databases">
        <authorList>
            <person name="Gilroy R."/>
        </authorList>
    </citation>
    <scope>NUCLEOTIDE SEQUENCE</scope>
    <source>
        <strain evidence="2">CHK195-4489</strain>
    </source>
</reference>
<feature type="domain" description="2-oxoacid dehydrogenase acyltransferase catalytic" evidence="1">
    <location>
        <begin position="197"/>
        <end position="281"/>
    </location>
</feature>
<dbReference type="Proteomes" id="UP000824089">
    <property type="component" value="Unassembled WGS sequence"/>
</dbReference>
<evidence type="ECO:0000259" key="1">
    <source>
        <dbReference type="Pfam" id="PF00198"/>
    </source>
</evidence>
<dbReference type="InterPro" id="IPR001078">
    <property type="entry name" value="2-oxoacid_DH_actylTfrase"/>
</dbReference>
<dbReference type="Pfam" id="PF00198">
    <property type="entry name" value="2-oxoacid_dh"/>
    <property type="match status" value="1"/>
</dbReference>
<protein>
    <submittedName>
        <fullName evidence="2">2-oxo acid dehydrogenase subunit E2</fullName>
    </submittedName>
</protein>
<evidence type="ECO:0000313" key="3">
    <source>
        <dbReference type="Proteomes" id="UP000824089"/>
    </source>
</evidence>
<comment type="caution">
    <text evidence="2">The sequence shown here is derived from an EMBL/GenBank/DDBJ whole genome shotgun (WGS) entry which is preliminary data.</text>
</comment>
<reference evidence="2" key="2">
    <citation type="journal article" date="2021" name="PeerJ">
        <title>Extensive microbial diversity within the chicken gut microbiome revealed by metagenomics and culture.</title>
        <authorList>
            <person name="Gilroy R."/>
            <person name="Ravi A."/>
            <person name="Getino M."/>
            <person name="Pursley I."/>
            <person name="Horton D.L."/>
            <person name="Alikhan N.F."/>
            <person name="Baker D."/>
            <person name="Gharbi K."/>
            <person name="Hall N."/>
            <person name="Watson M."/>
            <person name="Adriaenssens E.M."/>
            <person name="Foster-Nyarko E."/>
            <person name="Jarju S."/>
            <person name="Secka A."/>
            <person name="Antonio M."/>
            <person name="Oren A."/>
            <person name="Chaudhuri R.R."/>
            <person name="La Ragione R."/>
            <person name="Hildebrand F."/>
            <person name="Pallen M.J."/>
        </authorList>
    </citation>
    <scope>NUCLEOTIDE SEQUENCE</scope>
    <source>
        <strain evidence="2">CHK195-4489</strain>
    </source>
</reference>
<sequence>MMQLKRKFGDRYDGYRVKKVDPFFLLIPHIMPERVDSQVYFSDEIEITALEKFVREHGETDLPGLKMYHVMIAAMIRLISQKPYLNRFVIHGKIFARNYITISMSIKRGTGEDALTTVVKPRFEPEDTLADVVRKFNEAVEENRKTETENDTDNTATIVGRLPAWLVRWFVAFMFFLDKRGRLPKAINHASPFHTSMFLTNMGSLGIRPIYHHIYEFGTTSVFVGMGKKETVYETKSDGSIIKRRKMGIKVVADERICDGNYYATSMRSLARYLHNPERLLVPPETVVLDDGIDMKGRT</sequence>
<gene>
    <name evidence="2" type="ORF">IAD50_07350</name>
</gene>
<name>A0A9D1IA85_9CLOT</name>
<organism evidence="2 3">
    <name type="scientific">Candidatus Egerieisoma faecipullorum</name>
    <dbReference type="NCBI Taxonomy" id="2840963"/>
    <lineage>
        <taxon>Bacteria</taxon>
        <taxon>Bacillati</taxon>
        <taxon>Bacillota</taxon>
        <taxon>Clostridia</taxon>
        <taxon>Eubacteriales</taxon>
        <taxon>Clostridiaceae</taxon>
        <taxon>Clostridiaceae incertae sedis</taxon>
        <taxon>Candidatus Egerieisoma</taxon>
    </lineage>
</organism>
<dbReference type="GO" id="GO:0016746">
    <property type="term" value="F:acyltransferase activity"/>
    <property type="evidence" value="ECO:0007669"/>
    <property type="project" value="InterPro"/>
</dbReference>
<evidence type="ECO:0000313" key="2">
    <source>
        <dbReference type="EMBL" id="HIU30093.1"/>
    </source>
</evidence>
<dbReference type="Gene3D" id="3.30.559.10">
    <property type="entry name" value="Chloramphenicol acetyltransferase-like domain"/>
    <property type="match status" value="1"/>
</dbReference>
<dbReference type="SUPFAM" id="SSF52777">
    <property type="entry name" value="CoA-dependent acyltransferases"/>
    <property type="match status" value="1"/>
</dbReference>
<dbReference type="EMBL" id="DVMM01000155">
    <property type="protein sequence ID" value="HIU30093.1"/>
    <property type="molecule type" value="Genomic_DNA"/>
</dbReference>
<proteinExistence type="predicted"/>
<dbReference type="InterPro" id="IPR023213">
    <property type="entry name" value="CAT-like_dom_sf"/>
</dbReference>
<accession>A0A9D1IA85</accession>
<dbReference type="AlphaFoldDB" id="A0A9D1IA85"/>